<dbReference type="PRINTS" id="PR00368">
    <property type="entry name" value="FADPNR"/>
</dbReference>
<dbReference type="GO" id="GO:0016491">
    <property type="term" value="F:oxidoreductase activity"/>
    <property type="evidence" value="ECO:0007669"/>
    <property type="project" value="UniProtKB-KW"/>
</dbReference>
<dbReference type="OrthoDB" id="9806179at2"/>
<evidence type="ECO:0000259" key="3">
    <source>
        <dbReference type="Pfam" id="PF07992"/>
    </source>
</evidence>
<gene>
    <name evidence="4" type="ORF">B0I18_101514</name>
</gene>
<dbReference type="EMBL" id="PYGD01000001">
    <property type="protein sequence ID" value="PSK94359.1"/>
    <property type="molecule type" value="Genomic_DNA"/>
</dbReference>
<comment type="caution">
    <text evidence="4">The sequence shown here is derived from an EMBL/GenBank/DDBJ whole genome shotgun (WGS) entry which is preliminary data.</text>
</comment>
<evidence type="ECO:0000313" key="4">
    <source>
        <dbReference type="EMBL" id="PSK94359.1"/>
    </source>
</evidence>
<evidence type="ECO:0000256" key="1">
    <source>
        <dbReference type="ARBA" id="ARBA00022630"/>
    </source>
</evidence>
<accession>A0A2P8DAX4</accession>
<dbReference type="InterPro" id="IPR050097">
    <property type="entry name" value="Ferredoxin-NADP_redctase_2"/>
</dbReference>
<dbReference type="AlphaFoldDB" id="A0A2P8DAX4"/>
<dbReference type="PANTHER" id="PTHR48105">
    <property type="entry name" value="THIOREDOXIN REDUCTASE 1-RELATED-RELATED"/>
    <property type="match status" value="1"/>
</dbReference>
<evidence type="ECO:0000256" key="2">
    <source>
        <dbReference type="ARBA" id="ARBA00023002"/>
    </source>
</evidence>
<keyword evidence="5" id="KW-1185">Reference proteome</keyword>
<dbReference type="RefSeq" id="WP_106521068.1">
    <property type="nucleotide sequence ID" value="NZ_PYGD01000001.1"/>
</dbReference>
<dbReference type="Pfam" id="PF07992">
    <property type="entry name" value="Pyr_redox_2"/>
    <property type="match status" value="1"/>
</dbReference>
<dbReference type="SUPFAM" id="SSF51905">
    <property type="entry name" value="FAD/NAD(P)-binding domain"/>
    <property type="match status" value="1"/>
</dbReference>
<reference evidence="4 5" key="1">
    <citation type="submission" date="2018-03" db="EMBL/GenBank/DDBJ databases">
        <title>Genomic Encyclopedia of Type Strains, Phase III (KMG-III): the genomes of soil and plant-associated and newly described type strains.</title>
        <authorList>
            <person name="Whitman W."/>
        </authorList>
    </citation>
    <scope>NUCLEOTIDE SEQUENCE [LARGE SCALE GENOMIC DNA]</scope>
    <source>
        <strain evidence="4 5">CGMCC 1.12700</strain>
    </source>
</reference>
<sequence>MNDLETIEVLIIGGSYAGLAAAMTLGRSLRRVLVVDAGKPCNRQTPHSHNFLTRDGETPAAIAALGKEQVLHYPTVSWLDDTVTGIVKQEQGFEATTAGGKKVIARKLLFATGITDHMPELDGFAACWGISVLHCPYCHGYEVSHKRLAIRGNGDMGFHLAMLIQHWSKDLRIFTDGTPEFSAEQLDKLKEHQIEVVPGALAALEHKDGYMSAVRLQDGSTYAQDALFARIPFSQHCTIPEALGCEHDELGYLFSNEMKQTTVAGIYAAGDCTTMMRSVASAVAAGAMAGSALNKEMIDEDF</sequence>
<feature type="domain" description="FAD/NAD(P)-binding" evidence="3">
    <location>
        <begin position="8"/>
        <end position="286"/>
    </location>
</feature>
<dbReference type="InterPro" id="IPR036188">
    <property type="entry name" value="FAD/NAD-bd_sf"/>
</dbReference>
<keyword evidence="2" id="KW-0560">Oxidoreductase</keyword>
<dbReference type="Proteomes" id="UP000240572">
    <property type="component" value="Unassembled WGS sequence"/>
</dbReference>
<protein>
    <submittedName>
        <fullName evidence="4">Thioredoxin reductase</fullName>
    </submittedName>
</protein>
<keyword evidence="1" id="KW-0285">Flavoprotein</keyword>
<name>A0A2P8DAX4_9BACT</name>
<dbReference type="PRINTS" id="PR00469">
    <property type="entry name" value="PNDRDTASEII"/>
</dbReference>
<proteinExistence type="predicted"/>
<organism evidence="4 5">
    <name type="scientific">Taibaiella chishuiensis</name>
    <dbReference type="NCBI Taxonomy" id="1434707"/>
    <lineage>
        <taxon>Bacteria</taxon>
        <taxon>Pseudomonadati</taxon>
        <taxon>Bacteroidota</taxon>
        <taxon>Chitinophagia</taxon>
        <taxon>Chitinophagales</taxon>
        <taxon>Chitinophagaceae</taxon>
        <taxon>Taibaiella</taxon>
    </lineage>
</organism>
<dbReference type="Gene3D" id="3.50.50.60">
    <property type="entry name" value="FAD/NAD(P)-binding domain"/>
    <property type="match status" value="2"/>
</dbReference>
<dbReference type="InterPro" id="IPR023753">
    <property type="entry name" value="FAD/NAD-binding_dom"/>
</dbReference>
<evidence type="ECO:0000313" key="5">
    <source>
        <dbReference type="Proteomes" id="UP000240572"/>
    </source>
</evidence>